<comment type="caution">
    <text evidence="1">The sequence shown here is derived from an EMBL/GenBank/DDBJ whole genome shotgun (WGS) entry which is preliminary data.</text>
</comment>
<dbReference type="EMBL" id="RBNI01002263">
    <property type="protein sequence ID" value="RUP49479.1"/>
    <property type="molecule type" value="Genomic_DNA"/>
</dbReference>
<gene>
    <name evidence="1" type="ORF">BC936DRAFT_142418</name>
</gene>
<name>A0A433DF95_9FUNG</name>
<evidence type="ECO:0000313" key="1">
    <source>
        <dbReference type="EMBL" id="RUP49479.1"/>
    </source>
</evidence>
<dbReference type="AlphaFoldDB" id="A0A433DF95"/>
<organism evidence="1 2">
    <name type="scientific">Jimgerdemannia flammicorona</name>
    <dbReference type="NCBI Taxonomy" id="994334"/>
    <lineage>
        <taxon>Eukaryota</taxon>
        <taxon>Fungi</taxon>
        <taxon>Fungi incertae sedis</taxon>
        <taxon>Mucoromycota</taxon>
        <taxon>Mucoromycotina</taxon>
        <taxon>Endogonomycetes</taxon>
        <taxon>Endogonales</taxon>
        <taxon>Endogonaceae</taxon>
        <taxon>Jimgerdemannia</taxon>
    </lineage>
</organism>
<keyword evidence="2" id="KW-1185">Reference proteome</keyword>
<reference evidence="1 2" key="1">
    <citation type="journal article" date="2018" name="New Phytol.">
        <title>Phylogenomics of Endogonaceae and evolution of mycorrhizas within Mucoromycota.</title>
        <authorList>
            <person name="Chang Y."/>
            <person name="Desiro A."/>
            <person name="Na H."/>
            <person name="Sandor L."/>
            <person name="Lipzen A."/>
            <person name="Clum A."/>
            <person name="Barry K."/>
            <person name="Grigoriev I.V."/>
            <person name="Martin F.M."/>
            <person name="Stajich J.E."/>
            <person name="Smith M.E."/>
            <person name="Bonito G."/>
            <person name="Spatafora J.W."/>
        </authorList>
    </citation>
    <scope>NUCLEOTIDE SEQUENCE [LARGE SCALE GENOMIC DNA]</scope>
    <source>
        <strain evidence="1 2">GMNB39</strain>
    </source>
</reference>
<dbReference type="Gene3D" id="3.30.70.2100">
    <property type="match status" value="1"/>
</dbReference>
<accession>A0A433DF95</accession>
<sequence>MENHLGVCISIPASISKEKIKFKSSVQALEEIEVDACVCDKGQYAKYIRTVVYTFYGLESDGYSVLLASYTWANDAARWGENTKEDG</sequence>
<evidence type="ECO:0000313" key="2">
    <source>
        <dbReference type="Proteomes" id="UP000268093"/>
    </source>
</evidence>
<dbReference type="OrthoDB" id="7777654at2759"/>
<protein>
    <submittedName>
        <fullName evidence="1">Uncharacterized protein</fullName>
    </submittedName>
</protein>
<proteinExistence type="predicted"/>
<dbReference type="Proteomes" id="UP000268093">
    <property type="component" value="Unassembled WGS sequence"/>
</dbReference>